<name>A0A0A5I0X8_PHOS4</name>
<reference evidence="3 4" key="1">
    <citation type="submission" date="2014-10" db="EMBL/GenBank/DDBJ databases">
        <title>Genome sequencing of Vibrio sinaloensis T08.</title>
        <authorList>
            <person name="Chan K.-G."/>
            <person name="Mohamad N.I."/>
        </authorList>
    </citation>
    <scope>NUCLEOTIDE SEQUENCE [LARGE SCALE GENOMIC DNA]</scope>
    <source>
        <strain evidence="3 4">T08</strain>
    </source>
</reference>
<keyword evidence="1" id="KW-0472">Membrane</keyword>
<proteinExistence type="predicted"/>
<comment type="caution">
    <text evidence="3">The sequence shown here is derived from an EMBL/GenBank/DDBJ whole genome shotgun (WGS) entry which is preliminary data.</text>
</comment>
<dbReference type="Pfam" id="PF04892">
    <property type="entry name" value="VanZ"/>
    <property type="match status" value="1"/>
</dbReference>
<dbReference type="EMBL" id="JRWP01000004">
    <property type="protein sequence ID" value="KGY10195.1"/>
    <property type="molecule type" value="Genomic_DNA"/>
</dbReference>
<dbReference type="InterPro" id="IPR006976">
    <property type="entry name" value="VanZ-like"/>
</dbReference>
<evidence type="ECO:0000313" key="4">
    <source>
        <dbReference type="Proteomes" id="UP000030451"/>
    </source>
</evidence>
<dbReference type="NCBIfam" id="NF037970">
    <property type="entry name" value="vanZ_1"/>
    <property type="match status" value="1"/>
</dbReference>
<sequence>MFSLSDLFGKRLLLWVALVAIGGSASLAKSFDIYGHIVAGMETLVGGDWAMHLIVATTLGFFASWATPKSFYQYSSVPISPWVGLLLIAVTIDEFSQMYFPLRQFSYSDLAINISGVLIGSFTYLCYMGFRYPAYLR</sequence>
<feature type="domain" description="VanZ-like" evidence="2">
    <location>
        <begin position="50"/>
        <end position="125"/>
    </location>
</feature>
<keyword evidence="1" id="KW-0812">Transmembrane</keyword>
<gene>
    <name evidence="3" type="ORF">NM06_04595</name>
</gene>
<accession>A0A0A5I0X8</accession>
<keyword evidence="1" id="KW-1133">Transmembrane helix</keyword>
<feature type="transmembrane region" description="Helical" evidence="1">
    <location>
        <begin position="79"/>
        <end position="100"/>
    </location>
</feature>
<evidence type="ECO:0000256" key="1">
    <source>
        <dbReference type="SAM" id="Phobius"/>
    </source>
</evidence>
<dbReference type="AlphaFoldDB" id="A0A0A5I0X8"/>
<feature type="transmembrane region" description="Helical" evidence="1">
    <location>
        <begin position="112"/>
        <end position="130"/>
    </location>
</feature>
<evidence type="ECO:0000313" key="3">
    <source>
        <dbReference type="EMBL" id="KGY10195.1"/>
    </source>
</evidence>
<organism evidence="3 4">
    <name type="scientific">Photobacterium sp. (strain ATCC 43367)</name>
    <dbReference type="NCBI Taxonomy" id="379097"/>
    <lineage>
        <taxon>Bacteria</taxon>
        <taxon>Pseudomonadati</taxon>
        <taxon>Pseudomonadota</taxon>
        <taxon>Gammaproteobacteria</taxon>
        <taxon>Vibrionales</taxon>
        <taxon>Vibrionaceae</taxon>
        <taxon>Vibrio</taxon>
        <taxon>Vibrio oreintalis group</taxon>
    </lineage>
</organism>
<dbReference type="OrthoDB" id="5917615at2"/>
<feature type="transmembrane region" description="Helical" evidence="1">
    <location>
        <begin position="49"/>
        <end position="67"/>
    </location>
</feature>
<dbReference type="STRING" id="379097.SE23_05890"/>
<evidence type="ECO:0000259" key="2">
    <source>
        <dbReference type="Pfam" id="PF04892"/>
    </source>
</evidence>
<protein>
    <recommendedName>
        <fullName evidence="2">VanZ-like domain-containing protein</fullName>
    </recommendedName>
</protein>
<dbReference type="Proteomes" id="UP000030451">
    <property type="component" value="Unassembled WGS sequence"/>
</dbReference>